<keyword evidence="4" id="KW-1185">Reference proteome</keyword>
<dbReference type="InterPro" id="IPR000210">
    <property type="entry name" value="BTB/POZ_dom"/>
</dbReference>
<feature type="compositionally biased region" description="Polar residues" evidence="1">
    <location>
        <begin position="90"/>
        <end position="99"/>
    </location>
</feature>
<name>A0A6A5YNV9_9PLEO</name>
<evidence type="ECO:0000313" key="3">
    <source>
        <dbReference type="EMBL" id="KAF2108670.1"/>
    </source>
</evidence>
<proteinExistence type="predicted"/>
<accession>A0A6A5YNV9</accession>
<dbReference type="SUPFAM" id="SSF54695">
    <property type="entry name" value="POZ domain"/>
    <property type="match status" value="1"/>
</dbReference>
<dbReference type="PROSITE" id="PS50097">
    <property type="entry name" value="BTB"/>
    <property type="match status" value="1"/>
</dbReference>
<dbReference type="OrthoDB" id="9997739at2759"/>
<dbReference type="InterPro" id="IPR011333">
    <property type="entry name" value="SKP1/BTB/POZ_sf"/>
</dbReference>
<dbReference type="EMBL" id="ML977346">
    <property type="protein sequence ID" value="KAF2108670.1"/>
    <property type="molecule type" value="Genomic_DNA"/>
</dbReference>
<feature type="domain" description="BTB" evidence="2">
    <location>
        <begin position="12"/>
        <end position="81"/>
    </location>
</feature>
<dbReference type="AlphaFoldDB" id="A0A6A5YNV9"/>
<evidence type="ECO:0000259" key="2">
    <source>
        <dbReference type="PROSITE" id="PS50097"/>
    </source>
</evidence>
<dbReference type="PANTHER" id="PTHR47843">
    <property type="entry name" value="BTB DOMAIN-CONTAINING PROTEIN-RELATED"/>
    <property type="match status" value="1"/>
</dbReference>
<organism evidence="3 4">
    <name type="scientific">Lophiotrema nucula</name>
    <dbReference type="NCBI Taxonomy" id="690887"/>
    <lineage>
        <taxon>Eukaryota</taxon>
        <taxon>Fungi</taxon>
        <taxon>Dikarya</taxon>
        <taxon>Ascomycota</taxon>
        <taxon>Pezizomycotina</taxon>
        <taxon>Dothideomycetes</taxon>
        <taxon>Pleosporomycetidae</taxon>
        <taxon>Pleosporales</taxon>
        <taxon>Lophiotremataceae</taxon>
        <taxon>Lophiotrema</taxon>
    </lineage>
</organism>
<evidence type="ECO:0000313" key="4">
    <source>
        <dbReference type="Proteomes" id="UP000799770"/>
    </source>
</evidence>
<protein>
    <recommendedName>
        <fullName evidence="2">BTB domain-containing protein</fullName>
    </recommendedName>
</protein>
<sequence>MALTFKDFIQSHQFTFFIGQEGKPIVVHAAAIAATSQQLDALINGGLEESETRCARIEDVGVDDFIRFCEYAYRGDYTVPPWEELPPEPSSTSGENQQNGDDDSWGDWATTSKKKKGKKGQVASIWDEIVAAPEPGPGDGPPISRTTLRTQFKSRNYLNDGGPKALILQHFEPKPNSTVDQNFTPVLLAHARLYCFAHLRLIAPLKALTLDKLHKTLMDFKLYAKRVADVLELARYAYSNPDLPDGSADGTLDDLRRLVVEYIICEIDTIGRHDDFVNFMEEGGEFVGDFWREARNYVA</sequence>
<dbReference type="Proteomes" id="UP000799770">
    <property type="component" value="Unassembled WGS sequence"/>
</dbReference>
<dbReference type="PANTHER" id="PTHR47843:SF5">
    <property type="entry name" value="BTB_POZ DOMAIN PROTEIN"/>
    <property type="match status" value="1"/>
</dbReference>
<evidence type="ECO:0000256" key="1">
    <source>
        <dbReference type="SAM" id="MobiDB-lite"/>
    </source>
</evidence>
<dbReference type="Gene3D" id="3.30.710.10">
    <property type="entry name" value="Potassium Channel Kv1.1, Chain A"/>
    <property type="match status" value="1"/>
</dbReference>
<gene>
    <name evidence="3" type="ORF">BDV96DRAFT_555910</name>
</gene>
<reference evidence="3" key="1">
    <citation type="journal article" date="2020" name="Stud. Mycol.">
        <title>101 Dothideomycetes genomes: a test case for predicting lifestyles and emergence of pathogens.</title>
        <authorList>
            <person name="Haridas S."/>
            <person name="Albert R."/>
            <person name="Binder M."/>
            <person name="Bloem J."/>
            <person name="Labutti K."/>
            <person name="Salamov A."/>
            <person name="Andreopoulos B."/>
            <person name="Baker S."/>
            <person name="Barry K."/>
            <person name="Bills G."/>
            <person name="Bluhm B."/>
            <person name="Cannon C."/>
            <person name="Castanera R."/>
            <person name="Culley D."/>
            <person name="Daum C."/>
            <person name="Ezra D."/>
            <person name="Gonzalez J."/>
            <person name="Henrissat B."/>
            <person name="Kuo A."/>
            <person name="Liang C."/>
            <person name="Lipzen A."/>
            <person name="Lutzoni F."/>
            <person name="Magnuson J."/>
            <person name="Mondo S."/>
            <person name="Nolan M."/>
            <person name="Ohm R."/>
            <person name="Pangilinan J."/>
            <person name="Park H.-J."/>
            <person name="Ramirez L."/>
            <person name="Alfaro M."/>
            <person name="Sun H."/>
            <person name="Tritt A."/>
            <person name="Yoshinaga Y."/>
            <person name="Zwiers L.-H."/>
            <person name="Turgeon B."/>
            <person name="Goodwin S."/>
            <person name="Spatafora J."/>
            <person name="Crous P."/>
            <person name="Grigoriev I."/>
        </authorList>
    </citation>
    <scope>NUCLEOTIDE SEQUENCE</scope>
    <source>
        <strain evidence="3">CBS 627.86</strain>
    </source>
</reference>
<feature type="region of interest" description="Disordered" evidence="1">
    <location>
        <begin position="80"/>
        <end position="120"/>
    </location>
</feature>